<keyword evidence="2" id="KW-1185">Reference proteome</keyword>
<accession>A0ABQ4TU76</accession>
<dbReference type="EMBL" id="BPRB01000040">
    <property type="protein sequence ID" value="GJE58616.1"/>
    <property type="molecule type" value="Genomic_DNA"/>
</dbReference>
<comment type="caution">
    <text evidence="1">The sequence shown here is derived from an EMBL/GenBank/DDBJ whole genome shotgun (WGS) entry which is preliminary data.</text>
</comment>
<gene>
    <name evidence="1" type="ORF">MPOCJGCO_0698</name>
</gene>
<reference evidence="1" key="1">
    <citation type="journal article" date="2021" name="Front. Microbiol.">
        <title>Comprehensive Comparative Genomics and Phenotyping of Methylobacterium Species.</title>
        <authorList>
            <person name="Alessa O."/>
            <person name="Ogura Y."/>
            <person name="Fujitani Y."/>
            <person name="Takami H."/>
            <person name="Hayashi T."/>
            <person name="Sahin N."/>
            <person name="Tani A."/>
        </authorList>
    </citation>
    <scope>NUCLEOTIDE SEQUENCE</scope>
    <source>
        <strain evidence="1">DSM 23632</strain>
    </source>
</reference>
<proteinExistence type="predicted"/>
<organism evidence="1 2">
    <name type="scientific">Methylobacterium trifolii</name>
    <dbReference type="NCBI Taxonomy" id="1003092"/>
    <lineage>
        <taxon>Bacteria</taxon>
        <taxon>Pseudomonadati</taxon>
        <taxon>Pseudomonadota</taxon>
        <taxon>Alphaproteobacteria</taxon>
        <taxon>Hyphomicrobiales</taxon>
        <taxon>Methylobacteriaceae</taxon>
        <taxon>Methylobacterium</taxon>
    </lineage>
</organism>
<evidence type="ECO:0000313" key="1">
    <source>
        <dbReference type="EMBL" id="GJE58616.1"/>
    </source>
</evidence>
<dbReference type="RefSeq" id="WP_238181240.1">
    <property type="nucleotide sequence ID" value="NZ_BPRB01000040.1"/>
</dbReference>
<sequence length="93" mass="10261">MTTYSCTDCGSPGIKLPADFDDATIVECEGCGRRISTWREFKELAERSIKADAASETGIPVSVSDTAAFMARPMPEKFVITRRALRLRWAGSR</sequence>
<reference evidence="1" key="2">
    <citation type="submission" date="2021-08" db="EMBL/GenBank/DDBJ databases">
        <authorList>
            <person name="Tani A."/>
            <person name="Ola A."/>
            <person name="Ogura Y."/>
            <person name="Katsura K."/>
            <person name="Hayashi T."/>
        </authorList>
    </citation>
    <scope>NUCLEOTIDE SEQUENCE</scope>
    <source>
        <strain evidence="1">DSM 23632</strain>
    </source>
</reference>
<evidence type="ECO:0008006" key="3">
    <source>
        <dbReference type="Google" id="ProtNLM"/>
    </source>
</evidence>
<protein>
    <recommendedName>
        <fullName evidence="3">Zinc ribbon domain-containing protein</fullName>
    </recommendedName>
</protein>
<evidence type="ECO:0000313" key="2">
    <source>
        <dbReference type="Proteomes" id="UP001055057"/>
    </source>
</evidence>
<dbReference type="Proteomes" id="UP001055057">
    <property type="component" value="Unassembled WGS sequence"/>
</dbReference>
<name>A0ABQ4TU76_9HYPH</name>